<comment type="function">
    <text evidence="1">Binds the cellulose synthase activator, bis-(3'-5') cyclic diguanylic acid (c-di-GMP).</text>
</comment>
<keyword evidence="3" id="KW-1185">Reference proteome</keyword>
<reference evidence="2 3" key="1">
    <citation type="submission" date="2016-09" db="EMBL/GenBank/DDBJ databases">
        <title>Rhizobium oryziradicis sp. nov., isolated from the root of rice.</title>
        <authorList>
            <person name="Zhao J."/>
            <person name="Zhang X."/>
        </authorList>
    </citation>
    <scope>NUCLEOTIDE SEQUENCE [LARGE SCALE GENOMIC DNA]</scope>
    <source>
        <strain evidence="2 3">14971</strain>
    </source>
</reference>
<dbReference type="GO" id="GO:0030244">
    <property type="term" value="P:cellulose biosynthetic process"/>
    <property type="evidence" value="ECO:0007669"/>
    <property type="project" value="UniProtKB-KW"/>
</dbReference>
<sequence>MAAALLLPYIAKATDLSLFPRDAASVQATAGSLVGKPASSQVAAKALIPFNQSGDEQQLVGEDDSRILSFYLGADAARAGGTLRLAYVNAAAVLPDDAVIDVEVNGHSQGSFPIRGPNGMVTENLAIAARDLVAGENTVRVRARQHHRVDCSLKAVYELWTRLDPALSGFITDRLLPANDVASLLAVGRNGEGSTDIRLIAPSREALTLVRDALPTIQTLALLLGRTDIKVSIAEEATGGPGIDLYFGDPRSYPETDSGKQVLAAAPPGFSVRQNGSPDQLTVTMRGNSPAQLESLLLAAVNGSLKPLIDMRKVTEAERHITGDRAGRYPLSKTGYRTAQFAGRLFQTTFKLDMPADFYPGDYGRIDLKLDAATAPGLADDAQLLIRVNQKAVTSHALYSPEGATFKGKMIEMPLRAFHPGSNEIEILAELPIAADAKCDPASRDESRPRFLLLDSTEVVVPEVAHIGRMPDLAAFAGDAYPFTKGNALELYVATGDDATLGAAMTMMARLAQAAKAPIGVTLKLGNPDDADDSNALIFKTHGAQLAMAKPGQSKDVDNLTTGGINTPASTSGEIVNHSDALLNAFKASTALDEDSLSWRSRAVSTFFSTFGGIRRWLTYLSPVPSNVTVERTDVLMEMAQTKAPGGHAVWTTLSAETSQDLETGIRAITSADNWNALNGARGLVRKSDFGLVTVAPADYSFFPLEDTSLSNLRRLAAAWLSDNFKIYVLAVVLCIGAFGWWLGNLVPRKGVRTDV</sequence>
<dbReference type="AlphaFoldDB" id="A0A1Q9A9F1"/>
<keyword evidence="1" id="KW-1133">Transmembrane helix</keyword>
<feature type="transmembrane region" description="Helical" evidence="1">
    <location>
        <begin position="725"/>
        <end position="743"/>
    </location>
</feature>
<keyword evidence="1" id="KW-0135">Cellulose biosynthesis</keyword>
<evidence type="ECO:0000256" key="1">
    <source>
        <dbReference type="RuleBase" id="RU365021"/>
    </source>
</evidence>
<comment type="subcellular location">
    <subcellularLocation>
        <location evidence="1">Cell inner membrane</location>
    </subcellularLocation>
</comment>
<keyword evidence="1" id="KW-0997">Cell inner membrane</keyword>
<keyword evidence="1" id="KW-1003">Cell membrane</keyword>
<dbReference type="STRING" id="887144.BJF91_15830"/>
<dbReference type="Pfam" id="PF03170">
    <property type="entry name" value="BcsB"/>
    <property type="match status" value="2"/>
</dbReference>
<accession>A0A1Q9A9F1</accession>
<name>A0A1Q9A9F1_9HYPH</name>
<keyword evidence="1" id="KW-0973">c-di-GMP</keyword>
<dbReference type="GO" id="GO:0006011">
    <property type="term" value="P:UDP-alpha-D-glucose metabolic process"/>
    <property type="evidence" value="ECO:0007669"/>
    <property type="project" value="InterPro"/>
</dbReference>
<evidence type="ECO:0000313" key="3">
    <source>
        <dbReference type="Proteomes" id="UP000185598"/>
    </source>
</evidence>
<dbReference type="InterPro" id="IPR018513">
    <property type="entry name" value="Cell_synthase_bac"/>
</dbReference>
<comment type="pathway">
    <text evidence="1">Glycan metabolism; bacterial cellulose biosynthesis.</text>
</comment>
<proteinExistence type="inferred from homology"/>
<dbReference type="EMBL" id="MKIN01000019">
    <property type="protein sequence ID" value="OLP51513.1"/>
    <property type="molecule type" value="Genomic_DNA"/>
</dbReference>
<dbReference type="Proteomes" id="UP000185598">
    <property type="component" value="Unassembled WGS sequence"/>
</dbReference>
<organism evidence="2 3">
    <name type="scientific">Allorhizobium taibaishanense</name>
    <dbReference type="NCBI Taxonomy" id="887144"/>
    <lineage>
        <taxon>Bacteria</taxon>
        <taxon>Pseudomonadati</taxon>
        <taxon>Pseudomonadota</taxon>
        <taxon>Alphaproteobacteria</taxon>
        <taxon>Hyphomicrobiales</taxon>
        <taxon>Rhizobiaceae</taxon>
        <taxon>Rhizobium/Agrobacterium group</taxon>
        <taxon>Allorhizobium</taxon>
    </lineage>
</organism>
<protein>
    <recommendedName>
        <fullName evidence="1">Cyclic di-GMP-binding protein</fullName>
    </recommendedName>
    <alternativeName>
        <fullName evidence="1">Cellulose synthase regulatory subunit</fullName>
    </alternativeName>
</protein>
<comment type="subunit">
    <text evidence="1">Tightly associated with the cellulose synthase catalytic subunit.</text>
</comment>
<keyword evidence="1" id="KW-0472">Membrane</keyword>
<dbReference type="Gene3D" id="2.60.120.260">
    <property type="entry name" value="Galactose-binding domain-like"/>
    <property type="match status" value="2"/>
</dbReference>
<evidence type="ECO:0000313" key="2">
    <source>
        <dbReference type="EMBL" id="OLP51513.1"/>
    </source>
</evidence>
<keyword evidence="1" id="KW-0812">Transmembrane</keyword>
<dbReference type="GO" id="GO:0005886">
    <property type="term" value="C:plasma membrane"/>
    <property type="evidence" value="ECO:0007669"/>
    <property type="project" value="UniProtKB-SubCell"/>
</dbReference>
<dbReference type="UniPathway" id="UPA00694"/>
<gene>
    <name evidence="2" type="ORF">BJF91_15830</name>
</gene>
<comment type="caution">
    <text evidence="2">The sequence shown here is derived from an EMBL/GenBank/DDBJ whole genome shotgun (WGS) entry which is preliminary data.</text>
</comment>
<comment type="similarity">
    <text evidence="1">Belongs to the AcsB/BcsB family.</text>
</comment>